<proteinExistence type="predicted"/>
<name>A0A937VYC7_UNCTE</name>
<dbReference type="Proteomes" id="UP000712673">
    <property type="component" value="Unassembled WGS sequence"/>
</dbReference>
<dbReference type="Gene3D" id="3.60.21.10">
    <property type="match status" value="1"/>
</dbReference>
<accession>A0A937VYC7</accession>
<evidence type="ECO:0000313" key="2">
    <source>
        <dbReference type="Proteomes" id="UP000712673"/>
    </source>
</evidence>
<sequence>MRRIRNTIALASVVILAVALLLSPRLVAAQSTTLTLLTINDVYEITPVQGQGGLAELMTLLRAERATATHHLTTVNGDFLSPS</sequence>
<dbReference type="InterPro" id="IPR029052">
    <property type="entry name" value="Metallo-depent_PP-like"/>
</dbReference>
<organism evidence="1 2">
    <name type="scientific">Tectimicrobiota bacterium</name>
    <dbReference type="NCBI Taxonomy" id="2528274"/>
    <lineage>
        <taxon>Bacteria</taxon>
        <taxon>Pseudomonadati</taxon>
        <taxon>Nitrospinota/Tectimicrobiota group</taxon>
        <taxon>Candidatus Tectimicrobiota</taxon>
    </lineage>
</organism>
<dbReference type="AlphaFoldDB" id="A0A937VYC7"/>
<reference evidence="1" key="1">
    <citation type="submission" date="2019-03" db="EMBL/GenBank/DDBJ databases">
        <title>Lake Tanganyika Metagenome-Assembled Genomes (MAGs).</title>
        <authorList>
            <person name="Tran P."/>
        </authorList>
    </citation>
    <scope>NUCLEOTIDE SEQUENCE</scope>
    <source>
        <strain evidence="1">K_DeepCast_65m_m2_066</strain>
    </source>
</reference>
<evidence type="ECO:0000313" key="1">
    <source>
        <dbReference type="EMBL" id="MBM3223383.1"/>
    </source>
</evidence>
<comment type="caution">
    <text evidence="1">The sequence shown here is derived from an EMBL/GenBank/DDBJ whole genome shotgun (WGS) entry which is preliminary data.</text>
</comment>
<dbReference type="EMBL" id="VGLS01000135">
    <property type="protein sequence ID" value="MBM3223383.1"/>
    <property type="molecule type" value="Genomic_DNA"/>
</dbReference>
<protein>
    <submittedName>
        <fullName evidence="1">Bifunctional metallophosphatase/5'-nucleotidase</fullName>
    </submittedName>
</protein>
<dbReference type="SUPFAM" id="SSF56300">
    <property type="entry name" value="Metallo-dependent phosphatases"/>
    <property type="match status" value="1"/>
</dbReference>
<feature type="non-terminal residue" evidence="1">
    <location>
        <position position="83"/>
    </location>
</feature>
<gene>
    <name evidence="1" type="ORF">FJZ47_06240</name>
</gene>